<evidence type="ECO:0000256" key="2">
    <source>
        <dbReference type="ARBA" id="ARBA00022692"/>
    </source>
</evidence>
<feature type="transmembrane region" description="Helical" evidence="6">
    <location>
        <begin position="264"/>
        <end position="283"/>
    </location>
</feature>
<evidence type="ECO:0000256" key="1">
    <source>
        <dbReference type="ARBA" id="ARBA00004141"/>
    </source>
</evidence>
<reference evidence="8 9" key="1">
    <citation type="journal article" date="2018" name="New Phytol.">
        <title>Phylogenomics of Endogonaceae and evolution of mycorrhizas within Mucoromycota.</title>
        <authorList>
            <person name="Chang Y."/>
            <person name="Desiro A."/>
            <person name="Na H."/>
            <person name="Sandor L."/>
            <person name="Lipzen A."/>
            <person name="Clum A."/>
            <person name="Barry K."/>
            <person name="Grigoriev I.V."/>
            <person name="Martin F.M."/>
            <person name="Stajich J.E."/>
            <person name="Smith M.E."/>
            <person name="Bonito G."/>
            <person name="Spatafora J.W."/>
        </authorList>
    </citation>
    <scope>NUCLEOTIDE SEQUENCE [LARGE SCALE GENOMIC DNA]</scope>
    <source>
        <strain evidence="8 9">AD002</strain>
    </source>
</reference>
<dbReference type="InterPro" id="IPR002645">
    <property type="entry name" value="STAS_dom"/>
</dbReference>
<keyword evidence="2 6" id="KW-0812">Transmembrane</keyword>
<evidence type="ECO:0000259" key="7">
    <source>
        <dbReference type="PROSITE" id="PS50801"/>
    </source>
</evidence>
<dbReference type="InterPro" id="IPR011547">
    <property type="entry name" value="SLC26A/SulP_dom"/>
</dbReference>
<dbReference type="InterPro" id="IPR036513">
    <property type="entry name" value="STAS_dom_sf"/>
</dbReference>
<protein>
    <submittedName>
        <fullName evidence="8">Sulfate transporter family-domain-containing protein</fullName>
    </submittedName>
</protein>
<dbReference type="SUPFAM" id="SSF52091">
    <property type="entry name" value="SpoIIaa-like"/>
    <property type="match status" value="1"/>
</dbReference>
<dbReference type="Pfam" id="PF01740">
    <property type="entry name" value="STAS"/>
    <property type="match status" value="1"/>
</dbReference>
<comment type="caution">
    <text evidence="8">The sequence shown here is derived from an EMBL/GenBank/DDBJ whole genome shotgun (WGS) entry which is preliminary data.</text>
</comment>
<keyword evidence="3 6" id="KW-1133">Transmembrane helix</keyword>
<feature type="transmembrane region" description="Helical" evidence="6">
    <location>
        <begin position="91"/>
        <end position="110"/>
    </location>
</feature>
<evidence type="ECO:0000256" key="6">
    <source>
        <dbReference type="SAM" id="Phobius"/>
    </source>
</evidence>
<organism evidence="8 9">
    <name type="scientific">Jimgerdemannia flammicorona</name>
    <dbReference type="NCBI Taxonomy" id="994334"/>
    <lineage>
        <taxon>Eukaryota</taxon>
        <taxon>Fungi</taxon>
        <taxon>Fungi incertae sedis</taxon>
        <taxon>Mucoromycota</taxon>
        <taxon>Mucoromycotina</taxon>
        <taxon>Endogonomycetes</taxon>
        <taxon>Endogonales</taxon>
        <taxon>Endogonaceae</taxon>
        <taxon>Jimgerdemannia</taxon>
    </lineage>
</organism>
<dbReference type="InterPro" id="IPR001902">
    <property type="entry name" value="SLC26A/SulP_fam"/>
</dbReference>
<feature type="transmembrane region" description="Helical" evidence="6">
    <location>
        <begin position="384"/>
        <end position="404"/>
    </location>
</feature>
<feature type="transmembrane region" description="Helical" evidence="6">
    <location>
        <begin position="122"/>
        <end position="141"/>
    </location>
</feature>
<dbReference type="Proteomes" id="UP000274822">
    <property type="component" value="Unassembled WGS sequence"/>
</dbReference>
<proteinExistence type="predicted"/>
<feature type="transmembrane region" description="Helical" evidence="6">
    <location>
        <begin position="209"/>
        <end position="228"/>
    </location>
</feature>
<evidence type="ECO:0000256" key="4">
    <source>
        <dbReference type="ARBA" id="ARBA00023136"/>
    </source>
</evidence>
<evidence type="ECO:0000256" key="5">
    <source>
        <dbReference type="SAM" id="MobiDB-lite"/>
    </source>
</evidence>
<dbReference type="Gene3D" id="3.30.750.24">
    <property type="entry name" value="STAS domain"/>
    <property type="match status" value="1"/>
</dbReference>
<feature type="transmembrane region" description="Helical" evidence="6">
    <location>
        <begin position="177"/>
        <end position="197"/>
    </location>
</feature>
<dbReference type="NCBIfam" id="TIGR00815">
    <property type="entry name" value="sulP"/>
    <property type="match status" value="1"/>
</dbReference>
<feature type="transmembrane region" description="Helical" evidence="6">
    <location>
        <begin position="416"/>
        <end position="437"/>
    </location>
</feature>
<feature type="transmembrane region" description="Helical" evidence="6">
    <location>
        <begin position="475"/>
        <end position="504"/>
    </location>
</feature>
<dbReference type="AlphaFoldDB" id="A0A433QNE2"/>
<feature type="transmembrane region" description="Helical" evidence="6">
    <location>
        <begin position="346"/>
        <end position="364"/>
    </location>
</feature>
<feature type="domain" description="STAS" evidence="7">
    <location>
        <begin position="534"/>
        <end position="660"/>
    </location>
</feature>
<dbReference type="GO" id="GO:0055085">
    <property type="term" value="P:transmembrane transport"/>
    <property type="evidence" value="ECO:0007669"/>
    <property type="project" value="InterPro"/>
</dbReference>
<sequence>MSPPASHTQQEDSDDDVIELPRSGEQTPLVRDESQTSVPSDPTPCAPPPPIMNTVPSAFVYDVPPKDKLQTFWTRTKYYVPVLQWLPQYDMRLLLGDVIAGLTLSCLLIPQGLSYATALCKLPAVHGLYAIAFPATTYAFFGTSRQLSMGPEATLSMLVGSAIAQTMHSDASELNPLALASLMTLFVGLFTFLLGLFRLGFLDSLMSRALLRGFITAVAIVVMVQQSITLLGLVERSEEAGINEASSTIDRAIFVAGNFHHAHSLTTIVSGIACGFLLGFRLLKHRFPNSARLQITPEVLLVVVLATWLTSIFRWEGLQILGDVQSGGVPWPSIPSMPKAKHVKDVAFMSALISILGFVESIVISKTYSSKHNYSVSPNRELIAMGVANIMGGLFQGIPAFGSVKINDRAGARTQLAGFIAGVIALLAIFFLLPYFYYLPKAVLSSIIFVAVLSLLAEAPEDIEFMWRIHAWRDFTLLCATFLATVAISLEAGTLLAVSLSLLLTVKQTSYPRITIMVWEGGWMWKFKPIRDAPEGMIEHVEDVLIVRVEEPLFFANTGQLKDRLRRLEQFGDMSVHPSEEPRLGAISNVIFDVEQMLEIDASAIQILIEIVEAYNARYVQVFFVKIHENARELFELSGLTEKVGPDHIFKRVSTAIDYIERHPQGYDTP</sequence>
<feature type="region of interest" description="Disordered" evidence="5">
    <location>
        <begin position="1"/>
        <end position="48"/>
    </location>
</feature>
<dbReference type="EMBL" id="RBNJ01003097">
    <property type="protein sequence ID" value="RUS31294.1"/>
    <property type="molecule type" value="Genomic_DNA"/>
</dbReference>
<dbReference type="Pfam" id="PF00916">
    <property type="entry name" value="Sulfate_transp"/>
    <property type="match status" value="1"/>
</dbReference>
<evidence type="ECO:0000313" key="9">
    <source>
        <dbReference type="Proteomes" id="UP000274822"/>
    </source>
</evidence>
<gene>
    <name evidence="8" type="ORF">BC938DRAFT_478104</name>
</gene>
<dbReference type="PROSITE" id="PS50801">
    <property type="entry name" value="STAS"/>
    <property type="match status" value="1"/>
</dbReference>
<evidence type="ECO:0000313" key="8">
    <source>
        <dbReference type="EMBL" id="RUS31294.1"/>
    </source>
</evidence>
<comment type="subcellular location">
    <subcellularLocation>
        <location evidence="1">Membrane</location>
        <topology evidence="1">Multi-pass membrane protein</topology>
    </subcellularLocation>
</comment>
<keyword evidence="4 6" id="KW-0472">Membrane</keyword>
<keyword evidence="9" id="KW-1185">Reference proteome</keyword>
<dbReference type="CDD" id="cd07042">
    <property type="entry name" value="STAS_SulP_like_sulfate_transporter"/>
    <property type="match status" value="1"/>
</dbReference>
<dbReference type="PANTHER" id="PTHR11814">
    <property type="entry name" value="SULFATE TRANSPORTER"/>
    <property type="match status" value="1"/>
</dbReference>
<dbReference type="GO" id="GO:0016020">
    <property type="term" value="C:membrane"/>
    <property type="evidence" value="ECO:0007669"/>
    <property type="project" value="UniProtKB-SubCell"/>
</dbReference>
<evidence type="ECO:0000256" key="3">
    <source>
        <dbReference type="ARBA" id="ARBA00022989"/>
    </source>
</evidence>
<name>A0A433QNE2_9FUNG</name>
<accession>A0A433QNE2</accession>